<feature type="DNA-binding region" description="H-T-H motif" evidence="4">
    <location>
        <begin position="28"/>
        <end position="47"/>
    </location>
</feature>
<reference evidence="7" key="1">
    <citation type="journal article" date="2019" name="Int. J. Syst. Evol. Microbiol.">
        <title>The Global Catalogue of Microorganisms (GCM) 10K type strain sequencing project: providing services to taxonomists for standard genome sequencing and annotation.</title>
        <authorList>
            <consortium name="The Broad Institute Genomics Platform"/>
            <consortium name="The Broad Institute Genome Sequencing Center for Infectious Disease"/>
            <person name="Wu L."/>
            <person name="Ma J."/>
        </authorList>
    </citation>
    <scope>NUCLEOTIDE SEQUENCE [LARGE SCALE GENOMIC DNA]</scope>
    <source>
        <strain evidence="7">CGMCC 4.7643</strain>
    </source>
</reference>
<keyword evidence="1" id="KW-0805">Transcription regulation</keyword>
<dbReference type="Gene3D" id="1.10.10.60">
    <property type="entry name" value="Homeodomain-like"/>
    <property type="match status" value="1"/>
</dbReference>
<evidence type="ECO:0000256" key="4">
    <source>
        <dbReference type="PROSITE-ProRule" id="PRU00335"/>
    </source>
</evidence>
<protein>
    <submittedName>
        <fullName evidence="6">TetR/AcrR family transcriptional regulator</fullName>
    </submittedName>
</protein>
<sequence length="198" mass="21025">MVRGIEREQAILAATLALLGEVGYGTLTIDAVAARAHASKTTIYRRWNGKPELVKAALDDLDAEAVADPPDTGTLRGDLLATLRASCARIDDRYAVLMTGLIHAMRLDPGLAEALRSHVDNEDLSPFPVIVARAIGRGELPGGTDAGLAHQVAEGQIVRHTLLGHPLDAVFLTTLVDEVLLPLLTRRFPGTPESGSDA</sequence>
<dbReference type="RefSeq" id="WP_345386178.1">
    <property type="nucleotide sequence ID" value="NZ_BAABHG010000001.1"/>
</dbReference>
<dbReference type="PANTHER" id="PTHR30055:SF148">
    <property type="entry name" value="TETR-FAMILY TRANSCRIPTIONAL REGULATOR"/>
    <property type="match status" value="1"/>
</dbReference>
<name>A0ABW5GSM8_9PSEU</name>
<dbReference type="Proteomes" id="UP001597419">
    <property type="component" value="Unassembled WGS sequence"/>
</dbReference>
<gene>
    <name evidence="6" type="ORF">ACFSYJ_35235</name>
</gene>
<keyword evidence="7" id="KW-1185">Reference proteome</keyword>
<dbReference type="Pfam" id="PF16859">
    <property type="entry name" value="TetR_C_11"/>
    <property type="match status" value="1"/>
</dbReference>
<dbReference type="PRINTS" id="PR00455">
    <property type="entry name" value="HTHTETR"/>
</dbReference>
<feature type="domain" description="HTH tetR-type" evidence="5">
    <location>
        <begin position="5"/>
        <end position="65"/>
    </location>
</feature>
<accession>A0ABW5GSM8</accession>
<evidence type="ECO:0000313" key="7">
    <source>
        <dbReference type="Proteomes" id="UP001597419"/>
    </source>
</evidence>
<dbReference type="Gene3D" id="1.10.357.10">
    <property type="entry name" value="Tetracycline Repressor, domain 2"/>
    <property type="match status" value="1"/>
</dbReference>
<dbReference type="Pfam" id="PF00440">
    <property type="entry name" value="TetR_N"/>
    <property type="match status" value="1"/>
</dbReference>
<dbReference type="PROSITE" id="PS50977">
    <property type="entry name" value="HTH_TETR_2"/>
    <property type="match status" value="1"/>
</dbReference>
<dbReference type="EMBL" id="JBHUKU010000022">
    <property type="protein sequence ID" value="MFD2463916.1"/>
    <property type="molecule type" value="Genomic_DNA"/>
</dbReference>
<evidence type="ECO:0000259" key="5">
    <source>
        <dbReference type="PROSITE" id="PS50977"/>
    </source>
</evidence>
<proteinExistence type="predicted"/>
<evidence type="ECO:0000256" key="3">
    <source>
        <dbReference type="ARBA" id="ARBA00023163"/>
    </source>
</evidence>
<evidence type="ECO:0000313" key="6">
    <source>
        <dbReference type="EMBL" id="MFD2463916.1"/>
    </source>
</evidence>
<evidence type="ECO:0000256" key="1">
    <source>
        <dbReference type="ARBA" id="ARBA00023015"/>
    </source>
</evidence>
<dbReference type="InterPro" id="IPR011075">
    <property type="entry name" value="TetR_C"/>
</dbReference>
<dbReference type="InterPro" id="IPR036271">
    <property type="entry name" value="Tet_transcr_reg_TetR-rel_C_sf"/>
</dbReference>
<dbReference type="InterPro" id="IPR009057">
    <property type="entry name" value="Homeodomain-like_sf"/>
</dbReference>
<dbReference type="PANTHER" id="PTHR30055">
    <property type="entry name" value="HTH-TYPE TRANSCRIPTIONAL REGULATOR RUTR"/>
    <property type="match status" value="1"/>
</dbReference>
<comment type="caution">
    <text evidence="6">The sequence shown here is derived from an EMBL/GenBank/DDBJ whole genome shotgun (WGS) entry which is preliminary data.</text>
</comment>
<dbReference type="InterPro" id="IPR050109">
    <property type="entry name" value="HTH-type_TetR-like_transc_reg"/>
</dbReference>
<keyword evidence="3" id="KW-0804">Transcription</keyword>
<organism evidence="6 7">
    <name type="scientific">Amycolatopsis samaneae</name>
    <dbReference type="NCBI Taxonomy" id="664691"/>
    <lineage>
        <taxon>Bacteria</taxon>
        <taxon>Bacillati</taxon>
        <taxon>Actinomycetota</taxon>
        <taxon>Actinomycetes</taxon>
        <taxon>Pseudonocardiales</taxon>
        <taxon>Pseudonocardiaceae</taxon>
        <taxon>Amycolatopsis</taxon>
    </lineage>
</organism>
<dbReference type="InterPro" id="IPR001647">
    <property type="entry name" value="HTH_TetR"/>
</dbReference>
<dbReference type="SUPFAM" id="SSF48498">
    <property type="entry name" value="Tetracyclin repressor-like, C-terminal domain"/>
    <property type="match status" value="1"/>
</dbReference>
<dbReference type="InterPro" id="IPR023772">
    <property type="entry name" value="DNA-bd_HTH_TetR-type_CS"/>
</dbReference>
<dbReference type="PROSITE" id="PS01081">
    <property type="entry name" value="HTH_TETR_1"/>
    <property type="match status" value="1"/>
</dbReference>
<keyword evidence="2 4" id="KW-0238">DNA-binding</keyword>
<dbReference type="SUPFAM" id="SSF46689">
    <property type="entry name" value="Homeodomain-like"/>
    <property type="match status" value="1"/>
</dbReference>
<evidence type="ECO:0000256" key="2">
    <source>
        <dbReference type="ARBA" id="ARBA00023125"/>
    </source>
</evidence>